<sequence>MRDEVLAGDRDAPVLPGLPDLLERRHEPVVDDRLEGGAGELLVRDPGDLGRVHRGGGRDELGGGGRAIRRRRRGSVALSGPRRRCTSAAAVLALQPSAMSVAIRVTRATASSS</sequence>
<protein>
    <submittedName>
        <fullName evidence="1">Uncharacterized protein</fullName>
    </submittedName>
</protein>
<reference evidence="1" key="1">
    <citation type="submission" date="2021-11" db="EMBL/GenBank/DDBJ databases">
        <title>Study of the species diversity of bacterial strains isolated from a unique natural object - Shulgan-Tash cave (Bashkiria).</title>
        <authorList>
            <person name="Sazanova A.L."/>
            <person name="Chirak E.R."/>
            <person name="Safronova V.I."/>
        </authorList>
    </citation>
    <scope>NUCLEOTIDE SEQUENCE</scope>
    <source>
        <strain evidence="1">P1</strain>
    </source>
</reference>
<name>A0AC61U7A2_9MICO</name>
<dbReference type="Proteomes" id="UP001059663">
    <property type="component" value="Chromosome"/>
</dbReference>
<organism evidence="1 2">
    <name type="scientific">Janibacter limosus</name>
    <dbReference type="NCBI Taxonomy" id="53458"/>
    <lineage>
        <taxon>Bacteria</taxon>
        <taxon>Bacillati</taxon>
        <taxon>Actinomycetota</taxon>
        <taxon>Actinomycetes</taxon>
        <taxon>Micrococcales</taxon>
        <taxon>Intrasporangiaceae</taxon>
        <taxon>Janibacter</taxon>
    </lineage>
</organism>
<accession>A0AC61U7A2</accession>
<dbReference type="EMBL" id="CP087977">
    <property type="protein sequence ID" value="UUZ45892.1"/>
    <property type="molecule type" value="Genomic_DNA"/>
</dbReference>
<gene>
    <name evidence="1" type="ORF">LP422_08410</name>
</gene>
<evidence type="ECO:0000313" key="1">
    <source>
        <dbReference type="EMBL" id="UUZ45892.1"/>
    </source>
</evidence>
<proteinExistence type="predicted"/>
<evidence type="ECO:0000313" key="2">
    <source>
        <dbReference type="Proteomes" id="UP001059663"/>
    </source>
</evidence>